<dbReference type="Pfam" id="PF00285">
    <property type="entry name" value="Citrate_synt"/>
    <property type="match status" value="1"/>
</dbReference>
<comment type="pathway">
    <text evidence="1">Carbohydrate metabolism; tricarboxylic acid cycle; isocitrate from oxaloacetate: step 1/2.</text>
</comment>
<comment type="similarity">
    <text evidence="2">Belongs to the citrate synthase family.</text>
</comment>
<keyword evidence="4" id="KW-0808">Transferase</keyword>
<comment type="caution">
    <text evidence="5">The sequence shown here is derived from an EMBL/GenBank/DDBJ whole genome shotgun (WGS) entry which is preliminary data.</text>
</comment>
<evidence type="ECO:0000256" key="4">
    <source>
        <dbReference type="ARBA" id="ARBA00022679"/>
    </source>
</evidence>
<dbReference type="RefSeq" id="WP_273598934.1">
    <property type="nucleotide sequence ID" value="NZ_JAQQXT010000001.1"/>
</dbReference>
<name>A0ABT5KAV6_9BURK</name>
<evidence type="ECO:0000313" key="5">
    <source>
        <dbReference type="EMBL" id="MDC8770507.1"/>
    </source>
</evidence>
<dbReference type="SUPFAM" id="SSF46955">
    <property type="entry name" value="Putative DNA-binding domain"/>
    <property type="match status" value="1"/>
</dbReference>
<dbReference type="Proteomes" id="UP001221189">
    <property type="component" value="Unassembled WGS sequence"/>
</dbReference>
<dbReference type="InterPro" id="IPR036969">
    <property type="entry name" value="Citrate_synthase_sf"/>
</dbReference>
<reference evidence="5 6" key="1">
    <citation type="submission" date="2022-10" db="EMBL/GenBank/DDBJ databases">
        <title>Paucibacter sp. hw1 Genome sequencing.</title>
        <authorList>
            <person name="Park S."/>
        </authorList>
    </citation>
    <scope>NUCLEOTIDE SEQUENCE [LARGE SCALE GENOMIC DNA]</scope>
    <source>
        <strain evidence="6">hw1</strain>
    </source>
</reference>
<dbReference type="InterPro" id="IPR016143">
    <property type="entry name" value="Citrate_synth-like_sm_a-sub"/>
</dbReference>
<dbReference type="InterPro" id="IPR009061">
    <property type="entry name" value="DNA-bd_dom_put_sf"/>
</dbReference>
<dbReference type="PANTHER" id="PTHR11739:SF4">
    <property type="entry name" value="CITRATE SYNTHASE, PEROXISOMAL"/>
    <property type="match status" value="1"/>
</dbReference>
<evidence type="ECO:0000313" key="6">
    <source>
        <dbReference type="Proteomes" id="UP001221189"/>
    </source>
</evidence>
<dbReference type="PANTHER" id="PTHR11739">
    <property type="entry name" value="CITRATE SYNTHASE"/>
    <property type="match status" value="1"/>
</dbReference>
<dbReference type="SUPFAM" id="SSF48256">
    <property type="entry name" value="Citrate synthase"/>
    <property type="match status" value="1"/>
</dbReference>
<organism evidence="5 6">
    <name type="scientific">Roseateles albus</name>
    <dbReference type="NCBI Taxonomy" id="2987525"/>
    <lineage>
        <taxon>Bacteria</taxon>
        <taxon>Pseudomonadati</taxon>
        <taxon>Pseudomonadota</taxon>
        <taxon>Betaproteobacteria</taxon>
        <taxon>Burkholderiales</taxon>
        <taxon>Sphaerotilaceae</taxon>
        <taxon>Roseateles</taxon>
    </lineage>
</organism>
<evidence type="ECO:0000256" key="1">
    <source>
        <dbReference type="ARBA" id="ARBA00004751"/>
    </source>
</evidence>
<dbReference type="InterPro" id="IPR002020">
    <property type="entry name" value="Citrate_synthase"/>
</dbReference>
<dbReference type="EC" id="2.3.3.16" evidence="3"/>
<dbReference type="Gene3D" id="1.10.230.10">
    <property type="entry name" value="Cytochrome P450-Terp, domain 2"/>
    <property type="match status" value="1"/>
</dbReference>
<evidence type="ECO:0000256" key="2">
    <source>
        <dbReference type="ARBA" id="ARBA00010566"/>
    </source>
</evidence>
<evidence type="ECO:0000256" key="3">
    <source>
        <dbReference type="ARBA" id="ARBA00012972"/>
    </source>
</evidence>
<dbReference type="PRINTS" id="PR00143">
    <property type="entry name" value="CITRTSNTHASE"/>
</dbReference>
<sequence length="423" mass="44844">MRKTKSVARALPPSLTQSLGHLPLSGTYTLLDSSAAASRLGISKATLYAYVSRGLLSATTDASDPRVRRYSSFEIERLLRRKEGGRQREQHSMAALSEGLPVLDTALSCARDGQPIYRGQSALDLAEQASAEDIARLLWQFDAAIDPFAGPAPTLGAPWHSLCATLPAGHNTRTLALFATALGDLHGPSWLPDGPALAQACAAHLRALIASFLASPPSDQPLHCQFREAWQLPAAADPLLRRALVLVADHEMNMVSFTARCLASVNASLGAALLAAMCNITANFNGGSCEQVEALWDELAAAADLDAALMRRLDRGAGLPGFNHMSYPAGDPRARMLLAECSHMPGADSAGLAQSIAPAVERLTGWKPSIDFALVSLRRALGAPANAALSLQMAGRGIGVLAHILEQRRSGQRLWVAARYTGP</sequence>
<proteinExistence type="inferred from homology"/>
<gene>
    <name evidence="5" type="ORF">PRZ03_02900</name>
</gene>
<protein>
    <recommendedName>
        <fullName evidence="3">citrate synthase (unknown stereospecificity)</fullName>
        <ecNumber evidence="3">2.3.3.16</ecNumber>
    </recommendedName>
</protein>
<keyword evidence="6" id="KW-1185">Reference proteome</keyword>
<dbReference type="Gene3D" id="1.10.580.10">
    <property type="entry name" value="Citrate Synthase, domain 1"/>
    <property type="match status" value="1"/>
</dbReference>
<accession>A0ABT5KAV6</accession>
<dbReference type="InterPro" id="IPR016142">
    <property type="entry name" value="Citrate_synth-like_lrg_a-sub"/>
</dbReference>
<dbReference type="EMBL" id="JAQQXT010000001">
    <property type="protein sequence ID" value="MDC8770507.1"/>
    <property type="molecule type" value="Genomic_DNA"/>
</dbReference>